<dbReference type="GO" id="GO:0006629">
    <property type="term" value="P:lipid metabolic process"/>
    <property type="evidence" value="ECO:0007669"/>
    <property type="project" value="UniProtKB-KW"/>
</dbReference>
<evidence type="ECO:0000259" key="4">
    <source>
        <dbReference type="PROSITE" id="PS51635"/>
    </source>
</evidence>
<dbReference type="SUPFAM" id="SSF52151">
    <property type="entry name" value="FabD/lysophospholipase-like"/>
    <property type="match status" value="1"/>
</dbReference>
<feature type="region of interest" description="Disordered" evidence="3">
    <location>
        <begin position="188"/>
        <end position="212"/>
    </location>
</feature>
<dbReference type="Pfam" id="PF01734">
    <property type="entry name" value="Patatin"/>
    <property type="match status" value="1"/>
</dbReference>
<dbReference type="Gene3D" id="3.40.1090.10">
    <property type="entry name" value="Cytosolic phospholipase A2 catalytic domain"/>
    <property type="match status" value="1"/>
</dbReference>
<accession>A0A543PLY4</accession>
<reference evidence="5 6" key="1">
    <citation type="submission" date="2019-06" db="EMBL/GenBank/DDBJ databases">
        <title>Sequencing the genomes of 1000 actinobacteria strains.</title>
        <authorList>
            <person name="Klenk H.-P."/>
        </authorList>
    </citation>
    <scope>NUCLEOTIDE SEQUENCE [LARGE SCALE GENOMIC DNA]</scope>
    <source>
        <strain evidence="5 6">DSM 21776</strain>
    </source>
</reference>
<dbReference type="InterPro" id="IPR002641">
    <property type="entry name" value="PNPLA_dom"/>
</dbReference>
<dbReference type="Proteomes" id="UP000320085">
    <property type="component" value="Unassembled WGS sequence"/>
</dbReference>
<proteinExistence type="predicted"/>
<evidence type="ECO:0000313" key="5">
    <source>
        <dbReference type="EMBL" id="TQN45087.1"/>
    </source>
</evidence>
<comment type="caution">
    <text evidence="2">Lacks conserved residue(s) required for the propagation of feature annotation.</text>
</comment>
<protein>
    <submittedName>
        <fullName evidence="5">NTE family protein</fullName>
    </submittedName>
</protein>
<dbReference type="OrthoDB" id="4080114at2"/>
<gene>
    <name evidence="5" type="ORF">FHX52_4319</name>
</gene>
<evidence type="ECO:0000256" key="1">
    <source>
        <dbReference type="ARBA" id="ARBA00023098"/>
    </source>
</evidence>
<name>A0A543PLY4_9MICO</name>
<dbReference type="AlphaFoldDB" id="A0A543PLY4"/>
<evidence type="ECO:0000313" key="6">
    <source>
        <dbReference type="Proteomes" id="UP000320085"/>
    </source>
</evidence>
<evidence type="ECO:0000256" key="3">
    <source>
        <dbReference type="SAM" id="MobiDB-lite"/>
    </source>
</evidence>
<sequence length="212" mass="22350">MALRRLLARHLGYEFLDDARIPVQVTATDLVTGRGLVIRHGPVSTAVRASAAVPGVLPPVAHEGRTLVDGAIGELDLLVRTATQGVSDIYLLPAGYPCAGARPTSALGTALTALSLLLHRQLAAEVRGYTAPARLHLIPPLCPLAVSPADFSQTSTLMTRAHESASHWLATTPDVDDPRTLRLHAHRTPAPLSDPRAPHALSAGAHTQEGLI</sequence>
<evidence type="ECO:0000256" key="2">
    <source>
        <dbReference type="PROSITE-ProRule" id="PRU01161"/>
    </source>
</evidence>
<feature type="domain" description="PNPLA" evidence="4">
    <location>
        <begin position="1"/>
        <end position="83"/>
    </location>
</feature>
<organism evidence="5 6">
    <name type="scientific">Humibacillus xanthopallidus</name>
    <dbReference type="NCBI Taxonomy" id="412689"/>
    <lineage>
        <taxon>Bacteria</taxon>
        <taxon>Bacillati</taxon>
        <taxon>Actinomycetota</taxon>
        <taxon>Actinomycetes</taxon>
        <taxon>Micrococcales</taxon>
        <taxon>Intrasporangiaceae</taxon>
        <taxon>Humibacillus</taxon>
    </lineage>
</organism>
<dbReference type="PROSITE" id="PS51635">
    <property type="entry name" value="PNPLA"/>
    <property type="match status" value="1"/>
</dbReference>
<feature type="short sequence motif" description="DGA/G" evidence="2">
    <location>
        <begin position="69"/>
        <end position="71"/>
    </location>
</feature>
<dbReference type="InterPro" id="IPR016035">
    <property type="entry name" value="Acyl_Trfase/lysoPLipase"/>
</dbReference>
<keyword evidence="1" id="KW-0443">Lipid metabolism</keyword>
<comment type="caution">
    <text evidence="5">The sequence shown here is derived from an EMBL/GenBank/DDBJ whole genome shotgun (WGS) entry which is preliminary data.</text>
</comment>
<dbReference type="EMBL" id="VFQF01000003">
    <property type="protein sequence ID" value="TQN45087.1"/>
    <property type="molecule type" value="Genomic_DNA"/>
</dbReference>